<keyword evidence="4 7" id="KW-0812">Transmembrane</keyword>
<reference evidence="9 10" key="1">
    <citation type="submission" date="2019-06" db="EMBL/GenBank/DDBJ databases">
        <title>Sequencing the genomes of 1000 actinobacteria strains.</title>
        <authorList>
            <person name="Klenk H.-P."/>
        </authorList>
    </citation>
    <scope>NUCLEOTIDE SEQUENCE [LARGE SCALE GENOMIC DNA]</scope>
    <source>
        <strain evidence="9 10">DSM 45456</strain>
    </source>
</reference>
<dbReference type="PANTHER" id="PTHR12677:SF59">
    <property type="entry name" value="GOLGI APPARATUS MEMBRANE PROTEIN TVP38-RELATED"/>
    <property type="match status" value="1"/>
</dbReference>
<accession>A0A543J8U2</accession>
<sequence length="217" mass="21915">MPDRVRVGVVRLGLLVLVLLVLVVGVLTGVTPDVAEVQGWVGHAGAAAPLVFVAVCAAGSVVLVPKPLLSIAGGVVFGPVVGACAVVAGVTVGALASFAVARGLGRDAVRPRFERGRFARVDRLLERRGVWAVIALRFLPVVPFGLVNYAAGLSGLRVGAFVVGTAVGVVPATVVYTTTGASLGTMTVAQWLLAGAAVGVPAVAGLVLTRRDRRTAG</sequence>
<dbReference type="Pfam" id="PF09335">
    <property type="entry name" value="VTT_dom"/>
    <property type="match status" value="1"/>
</dbReference>
<feature type="transmembrane region" description="Helical" evidence="7">
    <location>
        <begin position="130"/>
        <end position="151"/>
    </location>
</feature>
<feature type="transmembrane region" description="Helical" evidence="7">
    <location>
        <begin position="158"/>
        <end position="176"/>
    </location>
</feature>
<dbReference type="GO" id="GO:0005886">
    <property type="term" value="C:plasma membrane"/>
    <property type="evidence" value="ECO:0007669"/>
    <property type="project" value="UniProtKB-SubCell"/>
</dbReference>
<dbReference type="PANTHER" id="PTHR12677">
    <property type="entry name" value="GOLGI APPARATUS MEMBRANE PROTEIN TVP38-RELATED"/>
    <property type="match status" value="1"/>
</dbReference>
<evidence type="ECO:0000256" key="6">
    <source>
        <dbReference type="ARBA" id="ARBA00023136"/>
    </source>
</evidence>
<dbReference type="AlphaFoldDB" id="A0A543J8U2"/>
<evidence type="ECO:0000256" key="2">
    <source>
        <dbReference type="ARBA" id="ARBA00008640"/>
    </source>
</evidence>
<gene>
    <name evidence="9" type="ORF">FHX81_1558</name>
</gene>
<feature type="transmembrane region" description="Helical" evidence="7">
    <location>
        <begin position="12"/>
        <end position="31"/>
    </location>
</feature>
<keyword evidence="6 7" id="KW-0472">Membrane</keyword>
<evidence type="ECO:0000256" key="4">
    <source>
        <dbReference type="ARBA" id="ARBA00022692"/>
    </source>
</evidence>
<keyword evidence="3 7" id="KW-1003">Cell membrane</keyword>
<keyword evidence="5 7" id="KW-1133">Transmembrane helix</keyword>
<dbReference type="InterPro" id="IPR032816">
    <property type="entry name" value="VTT_dom"/>
</dbReference>
<proteinExistence type="inferred from homology"/>
<dbReference type="RefSeq" id="WP_170231969.1">
    <property type="nucleotide sequence ID" value="NZ_VFPP01000001.1"/>
</dbReference>
<protein>
    <recommendedName>
        <fullName evidence="7">TVP38/TMEM64 family membrane protein</fullName>
    </recommendedName>
</protein>
<evidence type="ECO:0000313" key="10">
    <source>
        <dbReference type="Proteomes" id="UP000316628"/>
    </source>
</evidence>
<comment type="caution">
    <text evidence="9">The sequence shown here is derived from an EMBL/GenBank/DDBJ whole genome shotgun (WGS) entry which is preliminary data.</text>
</comment>
<name>A0A543J8U2_9PSEU</name>
<feature type="domain" description="VTT" evidence="8">
    <location>
        <begin position="64"/>
        <end position="181"/>
    </location>
</feature>
<evidence type="ECO:0000256" key="7">
    <source>
        <dbReference type="RuleBase" id="RU366058"/>
    </source>
</evidence>
<comment type="similarity">
    <text evidence="2 7">Belongs to the TVP38/TMEM64 family.</text>
</comment>
<evidence type="ECO:0000259" key="8">
    <source>
        <dbReference type="Pfam" id="PF09335"/>
    </source>
</evidence>
<feature type="transmembrane region" description="Helical" evidence="7">
    <location>
        <begin position="43"/>
        <end position="64"/>
    </location>
</feature>
<organism evidence="9 10">
    <name type="scientific">Saccharothrix saharensis</name>
    <dbReference type="NCBI Taxonomy" id="571190"/>
    <lineage>
        <taxon>Bacteria</taxon>
        <taxon>Bacillati</taxon>
        <taxon>Actinomycetota</taxon>
        <taxon>Actinomycetes</taxon>
        <taxon>Pseudonocardiales</taxon>
        <taxon>Pseudonocardiaceae</taxon>
        <taxon>Saccharothrix</taxon>
    </lineage>
</organism>
<keyword evidence="10" id="KW-1185">Reference proteome</keyword>
<dbReference type="EMBL" id="VFPP01000001">
    <property type="protein sequence ID" value="TQM79255.1"/>
    <property type="molecule type" value="Genomic_DNA"/>
</dbReference>
<comment type="subcellular location">
    <subcellularLocation>
        <location evidence="1 7">Cell membrane</location>
        <topology evidence="1 7">Multi-pass membrane protein</topology>
    </subcellularLocation>
</comment>
<dbReference type="Proteomes" id="UP000316628">
    <property type="component" value="Unassembled WGS sequence"/>
</dbReference>
<feature type="transmembrane region" description="Helical" evidence="7">
    <location>
        <begin position="188"/>
        <end position="208"/>
    </location>
</feature>
<feature type="transmembrane region" description="Helical" evidence="7">
    <location>
        <begin position="76"/>
        <end position="101"/>
    </location>
</feature>
<evidence type="ECO:0000313" key="9">
    <source>
        <dbReference type="EMBL" id="TQM79255.1"/>
    </source>
</evidence>
<evidence type="ECO:0000256" key="5">
    <source>
        <dbReference type="ARBA" id="ARBA00022989"/>
    </source>
</evidence>
<evidence type="ECO:0000256" key="3">
    <source>
        <dbReference type="ARBA" id="ARBA00022475"/>
    </source>
</evidence>
<dbReference type="InterPro" id="IPR015414">
    <property type="entry name" value="TMEM64"/>
</dbReference>
<evidence type="ECO:0000256" key="1">
    <source>
        <dbReference type="ARBA" id="ARBA00004651"/>
    </source>
</evidence>